<dbReference type="Proteomes" id="UP000190188">
    <property type="component" value="Unassembled WGS sequence"/>
</dbReference>
<reference evidence="2 3" key="1">
    <citation type="submission" date="2017-01" db="EMBL/GenBank/DDBJ databases">
        <title>Genome analysis of Paenibacillus selenitrireducens ES3-24.</title>
        <authorList>
            <person name="Xu D."/>
            <person name="Yao R."/>
            <person name="Zheng S."/>
        </authorList>
    </citation>
    <scope>NUCLEOTIDE SEQUENCE [LARGE SCALE GENOMIC DNA]</scope>
    <source>
        <strain evidence="2 3">ES3-24</strain>
    </source>
</reference>
<accession>A0A1T2XFV1</accession>
<dbReference type="EMBL" id="MSZX01000004">
    <property type="protein sequence ID" value="OPA78718.1"/>
    <property type="molecule type" value="Genomic_DNA"/>
</dbReference>
<keyword evidence="1" id="KW-0472">Membrane</keyword>
<evidence type="ECO:0000313" key="2">
    <source>
        <dbReference type="EMBL" id="OPA78718.1"/>
    </source>
</evidence>
<sequence length="109" mass="12727">MYWETLPNWFWALYYLFLLTTLGTAVFIVIRKKIRSLSMVAIVFTVTIPIIGLINSIGRAEGINEFEHLIIQLQQGAIWSIYIILGNLFLLLWWVLFLLKIKSKNQVIV</sequence>
<gene>
    <name evidence="2" type="ORF">BVG16_12775</name>
</gene>
<protein>
    <recommendedName>
        <fullName evidence="4">Cytochrome d ubiquinol oxidase subunit II</fullName>
    </recommendedName>
</protein>
<keyword evidence="1" id="KW-1133">Transmembrane helix</keyword>
<evidence type="ECO:0000313" key="3">
    <source>
        <dbReference type="Proteomes" id="UP000190188"/>
    </source>
</evidence>
<name>A0A1T2XFV1_9BACL</name>
<dbReference type="AlphaFoldDB" id="A0A1T2XFV1"/>
<feature type="transmembrane region" description="Helical" evidence="1">
    <location>
        <begin position="37"/>
        <end position="57"/>
    </location>
</feature>
<dbReference type="RefSeq" id="WP_018759972.1">
    <property type="nucleotide sequence ID" value="NZ_MSZX01000004.1"/>
</dbReference>
<keyword evidence="1" id="KW-0812">Transmembrane</keyword>
<feature type="transmembrane region" description="Helical" evidence="1">
    <location>
        <begin position="77"/>
        <end position="99"/>
    </location>
</feature>
<keyword evidence="3" id="KW-1185">Reference proteome</keyword>
<comment type="caution">
    <text evidence="2">The sequence shown here is derived from an EMBL/GenBank/DDBJ whole genome shotgun (WGS) entry which is preliminary data.</text>
</comment>
<organism evidence="2 3">
    <name type="scientific">Paenibacillus selenitireducens</name>
    <dbReference type="NCBI Taxonomy" id="1324314"/>
    <lineage>
        <taxon>Bacteria</taxon>
        <taxon>Bacillati</taxon>
        <taxon>Bacillota</taxon>
        <taxon>Bacilli</taxon>
        <taxon>Bacillales</taxon>
        <taxon>Paenibacillaceae</taxon>
        <taxon>Paenibacillus</taxon>
    </lineage>
</organism>
<evidence type="ECO:0008006" key="4">
    <source>
        <dbReference type="Google" id="ProtNLM"/>
    </source>
</evidence>
<dbReference type="OrthoDB" id="2645556at2"/>
<feature type="transmembrane region" description="Helical" evidence="1">
    <location>
        <begin position="12"/>
        <end position="30"/>
    </location>
</feature>
<evidence type="ECO:0000256" key="1">
    <source>
        <dbReference type="SAM" id="Phobius"/>
    </source>
</evidence>
<proteinExistence type="predicted"/>